<reference evidence="1" key="1">
    <citation type="submission" date="2023-07" db="EMBL/GenBank/DDBJ databases">
        <title>The genome sequence of Rhodocytophaga aerolata KACC 12507.</title>
        <authorList>
            <person name="Zhang X."/>
        </authorList>
    </citation>
    <scope>NUCLEOTIDE SEQUENCE</scope>
    <source>
        <strain evidence="1">KACC 12507</strain>
    </source>
</reference>
<accession>A0ABT8R2T6</accession>
<gene>
    <name evidence="1" type="ORF">Q0590_09185</name>
</gene>
<dbReference type="Proteomes" id="UP001168528">
    <property type="component" value="Unassembled WGS sequence"/>
</dbReference>
<dbReference type="RefSeq" id="WP_302037225.1">
    <property type="nucleotide sequence ID" value="NZ_JAUKPO010000004.1"/>
</dbReference>
<dbReference type="EMBL" id="JAUKPO010000004">
    <property type="protein sequence ID" value="MDO1446420.1"/>
    <property type="molecule type" value="Genomic_DNA"/>
</dbReference>
<keyword evidence="2" id="KW-1185">Reference proteome</keyword>
<evidence type="ECO:0000313" key="2">
    <source>
        <dbReference type="Proteomes" id="UP001168528"/>
    </source>
</evidence>
<sequence length="138" mass="16358">MKTLPPVNHHFLLEVSMEDLHKDVATWLSDIHFWRVELSFFQKLVEKIAIKTTSIEDKQRVSHFQNLIIYYQGEVLDQLKHGVHAHEVYLKSLLEKDDTVNDQSYRETHQKLAGQVQSFAHAMKFYKTDLFNFSERVL</sequence>
<proteinExistence type="predicted"/>
<name>A0ABT8R2T6_9BACT</name>
<protein>
    <submittedName>
        <fullName evidence="1">Uncharacterized protein</fullName>
    </submittedName>
</protein>
<evidence type="ECO:0000313" key="1">
    <source>
        <dbReference type="EMBL" id="MDO1446420.1"/>
    </source>
</evidence>
<organism evidence="1 2">
    <name type="scientific">Rhodocytophaga aerolata</name>
    <dbReference type="NCBI Taxonomy" id="455078"/>
    <lineage>
        <taxon>Bacteria</taxon>
        <taxon>Pseudomonadati</taxon>
        <taxon>Bacteroidota</taxon>
        <taxon>Cytophagia</taxon>
        <taxon>Cytophagales</taxon>
        <taxon>Rhodocytophagaceae</taxon>
        <taxon>Rhodocytophaga</taxon>
    </lineage>
</organism>
<comment type="caution">
    <text evidence="1">The sequence shown here is derived from an EMBL/GenBank/DDBJ whole genome shotgun (WGS) entry which is preliminary data.</text>
</comment>